<dbReference type="EMBL" id="BKCJ010003154">
    <property type="protein sequence ID" value="GEU53311.1"/>
    <property type="molecule type" value="Genomic_DNA"/>
</dbReference>
<reference evidence="1" key="1">
    <citation type="journal article" date="2019" name="Sci. Rep.">
        <title>Draft genome of Tanacetum cinerariifolium, the natural source of mosquito coil.</title>
        <authorList>
            <person name="Yamashiro T."/>
            <person name="Shiraishi A."/>
            <person name="Satake H."/>
            <person name="Nakayama K."/>
        </authorList>
    </citation>
    <scope>NUCLEOTIDE SEQUENCE</scope>
</reference>
<protein>
    <submittedName>
        <fullName evidence="1">Uncharacterized protein</fullName>
    </submittedName>
</protein>
<organism evidence="1">
    <name type="scientific">Tanacetum cinerariifolium</name>
    <name type="common">Dalmatian daisy</name>
    <name type="synonym">Chrysanthemum cinerariifolium</name>
    <dbReference type="NCBI Taxonomy" id="118510"/>
    <lineage>
        <taxon>Eukaryota</taxon>
        <taxon>Viridiplantae</taxon>
        <taxon>Streptophyta</taxon>
        <taxon>Embryophyta</taxon>
        <taxon>Tracheophyta</taxon>
        <taxon>Spermatophyta</taxon>
        <taxon>Magnoliopsida</taxon>
        <taxon>eudicotyledons</taxon>
        <taxon>Gunneridae</taxon>
        <taxon>Pentapetalae</taxon>
        <taxon>asterids</taxon>
        <taxon>campanulids</taxon>
        <taxon>Asterales</taxon>
        <taxon>Asteraceae</taxon>
        <taxon>Asteroideae</taxon>
        <taxon>Anthemideae</taxon>
        <taxon>Anthemidinae</taxon>
        <taxon>Tanacetum</taxon>
    </lineage>
</organism>
<sequence>MGFKPTKQVYQPVSKKHISNNGVNKKKNMKPTKEVSKSNPFEVLISVENDVEFGTNGGTLNLASQATNSSVSLFWNVDASSPSTTPIMKKIDKIEKLIIDGKFTLLDDEESHSDDFGPSCFIRVLSYQLKYNSQHKPLENVASLCDYDSEDKVALVDNEMASFLAKKMAMVHRVWLSSGRNLTRMMCKIHVKYRSFHSIRAKSP</sequence>
<accession>A0A6L2KUM7</accession>
<comment type="caution">
    <text evidence="1">The sequence shown here is derived from an EMBL/GenBank/DDBJ whole genome shotgun (WGS) entry which is preliminary data.</text>
</comment>
<name>A0A6L2KUM7_TANCI</name>
<evidence type="ECO:0000313" key="1">
    <source>
        <dbReference type="EMBL" id="GEU53311.1"/>
    </source>
</evidence>
<dbReference type="AlphaFoldDB" id="A0A6L2KUM7"/>
<gene>
    <name evidence="1" type="ORF">Tci_025289</name>
</gene>
<proteinExistence type="predicted"/>